<dbReference type="InterPro" id="IPR013780">
    <property type="entry name" value="Glyco_hydro_b"/>
</dbReference>
<evidence type="ECO:0000313" key="6">
    <source>
        <dbReference type="Proteomes" id="UP000228976"/>
    </source>
</evidence>
<dbReference type="CDD" id="cd06595">
    <property type="entry name" value="GH31_u1"/>
    <property type="match status" value="1"/>
</dbReference>
<evidence type="ECO:0000256" key="1">
    <source>
        <dbReference type="ARBA" id="ARBA00007806"/>
    </source>
</evidence>
<protein>
    <submittedName>
        <fullName evidence="5">Alpha-glucosidase</fullName>
    </submittedName>
</protein>
<dbReference type="GO" id="GO:0006491">
    <property type="term" value="P:N-glycan processing"/>
    <property type="evidence" value="ECO:0007669"/>
    <property type="project" value="TreeGrafter"/>
</dbReference>
<comment type="similarity">
    <text evidence="1 2">Belongs to the glycosyl hydrolase 31 family.</text>
</comment>
<dbReference type="GO" id="GO:0090599">
    <property type="term" value="F:alpha-glucosidase activity"/>
    <property type="evidence" value="ECO:0007669"/>
    <property type="project" value="TreeGrafter"/>
</dbReference>
<dbReference type="Proteomes" id="UP000228976">
    <property type="component" value="Unassembled WGS sequence"/>
</dbReference>
<dbReference type="SUPFAM" id="SSF51011">
    <property type="entry name" value="Glycosyl hydrolase domain"/>
    <property type="match status" value="1"/>
</dbReference>
<sequence length="903" mass="100700">MNMNENKGVPANDVLRSYLASATPQMNEETVIQGEHWRIGILSEALVRVEWSESGLFEDHATQIVMNRSFGRTPKFHVTHNSDNLVVIETPALTLSYNKKPFSSEGLSVAAKRSTSHYRIWHYGDGDHNGNLGGTARTLDQCDGATTLDKGVASRHGWAVIDDSHSNVWRDMPTIPDGPSQGKANPYGVWLTPRSHQETDIYIFAHGNEYASAVQDLYRLTGPQPLLPRWALGNWWSRYYRYSQSEYEQLMRGFREENLPFSVAVLDMDWHLVDIPAQYGHGWTGYTWNKELFPDPPAFLKSLHDMGMHVTLNDHPRDGYRSFEDGYAEAAQAMGIDPDSGATVNFDIADPLFLRTSMHMHHRLEKQGVDFWWIDWQQGSLSREPGLDPLWMLDHAHYCDSGRDGHWPLTFSRYAGVGSHRYPVGFSGDTVISWDSLKFQPYFTATASNVGYGWWSHDIGGHMLGTRDDELEARWFWLGTFSPINRLHSSASDFLTKDPRSFAEPARSSMSAALRFRQRMLPYLYSMNWRAHEAGLPVVEPLYWVHSDPEAYAFHDEFYFGTQLLVAPIVDPADEFTGMGSAQVWLPAASDNAPVMSGEMLREADSKGAIIPKDAAAGDTSHIDASTTTEASAPHLWFDIFTGRAYEAPQARHLRVFRPLNQIPVFARSGTVLPLLPDTAQALQAGTSNPRALEVLLIPGASGSFELVEDDGIYQPDSSQIHTARTRLTWNWQAGTFHVSSPQFSSQQQAGILPDSRNWSVCVRGVARPDNLEQIRAYATNASGQRSEVAAHASYDERTLSLLVSCEAVASSAELDVDLPGLKIATNPLVSDAFDVLNRAKINTLTKDLAMNEISRFGVGALASFAALERDNTREQVAGEPPIWKSHMPSTVIAALAEVLTRS</sequence>
<dbReference type="Gene3D" id="2.60.40.1180">
    <property type="entry name" value="Golgi alpha-mannosidase II"/>
    <property type="match status" value="1"/>
</dbReference>
<gene>
    <name evidence="5" type="ORF">AEAE_0144</name>
</gene>
<evidence type="ECO:0000256" key="2">
    <source>
        <dbReference type="RuleBase" id="RU361185"/>
    </source>
</evidence>
<reference evidence="5 6" key="1">
    <citation type="journal article" date="2017" name="BMC Genomics">
        <title>Comparative genomic and phylogenomic analyses of the Bifidobacteriaceae family.</title>
        <authorList>
            <person name="Lugli G.A."/>
            <person name="Milani C."/>
            <person name="Turroni F."/>
            <person name="Duranti S."/>
            <person name="Mancabelli L."/>
            <person name="Mangifesta M."/>
            <person name="Ferrario C."/>
            <person name="Modesto M."/>
            <person name="Mattarelli P."/>
            <person name="Jiri K."/>
            <person name="van Sinderen D."/>
            <person name="Ventura M."/>
        </authorList>
    </citation>
    <scope>NUCLEOTIDE SEQUENCE [LARGE SCALE GENOMIC DNA]</scope>
    <source>
        <strain evidence="5 6">LMG 21773</strain>
    </source>
</reference>
<dbReference type="PANTHER" id="PTHR22762:SF89">
    <property type="entry name" value="ALPHA-XYLOSIDASE"/>
    <property type="match status" value="1"/>
</dbReference>
<dbReference type="PANTHER" id="PTHR22762">
    <property type="entry name" value="ALPHA-GLUCOSIDASE"/>
    <property type="match status" value="1"/>
</dbReference>
<proteinExistence type="inferred from homology"/>
<dbReference type="SUPFAM" id="SSF51445">
    <property type="entry name" value="(Trans)glycosidases"/>
    <property type="match status" value="1"/>
</dbReference>
<keyword evidence="2" id="KW-0378">Hydrolase</keyword>
<accession>A0A261FCR2</accession>
<keyword evidence="2" id="KW-0326">Glycosidase</keyword>
<dbReference type="InterPro" id="IPR000322">
    <property type="entry name" value="Glyco_hydro_31_TIM"/>
</dbReference>
<keyword evidence="6" id="KW-1185">Reference proteome</keyword>
<feature type="domain" description="Glycosyl hydrolase family 31 C-terminal" evidence="4">
    <location>
        <begin position="535"/>
        <end position="589"/>
    </location>
</feature>
<dbReference type="Pfam" id="PF01055">
    <property type="entry name" value="Glyco_hydro_31_2nd"/>
    <property type="match status" value="1"/>
</dbReference>
<name>A0A261FCR2_9BIFI</name>
<dbReference type="EMBL" id="MWWU01000001">
    <property type="protein sequence ID" value="OZG56835.1"/>
    <property type="molecule type" value="Genomic_DNA"/>
</dbReference>
<feature type="domain" description="Glycoside hydrolase family 31 TIM barrel" evidence="3">
    <location>
        <begin position="225"/>
        <end position="527"/>
    </location>
</feature>
<dbReference type="AlphaFoldDB" id="A0A261FCR2"/>
<dbReference type="RefSeq" id="WP_420809203.1">
    <property type="nucleotide sequence ID" value="NZ_JACBYZ010000001.1"/>
</dbReference>
<dbReference type="InterPro" id="IPR048395">
    <property type="entry name" value="Glyco_hydro_31_C"/>
</dbReference>
<dbReference type="InterPro" id="IPR017853">
    <property type="entry name" value="GH"/>
</dbReference>
<dbReference type="GO" id="GO:0005975">
    <property type="term" value="P:carbohydrate metabolic process"/>
    <property type="evidence" value="ECO:0007669"/>
    <property type="project" value="InterPro"/>
</dbReference>
<organism evidence="5 6">
    <name type="scientific">Aeriscardovia aeriphila</name>
    <dbReference type="NCBI Taxonomy" id="218139"/>
    <lineage>
        <taxon>Bacteria</taxon>
        <taxon>Bacillati</taxon>
        <taxon>Actinomycetota</taxon>
        <taxon>Actinomycetes</taxon>
        <taxon>Bifidobacteriales</taxon>
        <taxon>Bifidobacteriaceae</taxon>
        <taxon>Aeriscardovia</taxon>
    </lineage>
</organism>
<evidence type="ECO:0000259" key="3">
    <source>
        <dbReference type="Pfam" id="PF01055"/>
    </source>
</evidence>
<evidence type="ECO:0000313" key="5">
    <source>
        <dbReference type="EMBL" id="OZG56835.1"/>
    </source>
</evidence>
<comment type="caution">
    <text evidence="5">The sequence shown here is derived from an EMBL/GenBank/DDBJ whole genome shotgun (WGS) entry which is preliminary data.</text>
</comment>
<evidence type="ECO:0000259" key="4">
    <source>
        <dbReference type="Pfam" id="PF21365"/>
    </source>
</evidence>
<dbReference type="Pfam" id="PF21365">
    <property type="entry name" value="Glyco_hydro_31_3rd"/>
    <property type="match status" value="1"/>
</dbReference>
<dbReference type="Gene3D" id="3.20.20.80">
    <property type="entry name" value="Glycosidases"/>
    <property type="match status" value="1"/>
</dbReference>